<dbReference type="SUPFAM" id="SSF88659">
    <property type="entry name" value="Sigma3 and sigma4 domains of RNA polymerase sigma factors"/>
    <property type="match status" value="1"/>
</dbReference>
<dbReference type="Proteomes" id="UP000548326">
    <property type="component" value="Unassembled WGS sequence"/>
</dbReference>
<keyword evidence="4" id="KW-0804">Transcription</keyword>
<evidence type="ECO:0000313" key="6">
    <source>
        <dbReference type="EMBL" id="MBB6130824.1"/>
    </source>
</evidence>
<evidence type="ECO:0000256" key="4">
    <source>
        <dbReference type="ARBA" id="ARBA00023163"/>
    </source>
</evidence>
<keyword evidence="2" id="KW-0805">Transcription regulation</keyword>
<dbReference type="Pfam" id="PF08281">
    <property type="entry name" value="Sigma70_r4_2"/>
    <property type="match status" value="1"/>
</dbReference>
<dbReference type="InterPro" id="IPR036388">
    <property type="entry name" value="WH-like_DNA-bd_sf"/>
</dbReference>
<evidence type="ECO:0000259" key="5">
    <source>
        <dbReference type="Pfam" id="PF08281"/>
    </source>
</evidence>
<protein>
    <submittedName>
        <fullName evidence="6">RNA polymerase sigma-70 factor (ECF subfamily)</fullName>
    </submittedName>
</protein>
<dbReference type="Gene3D" id="1.10.10.10">
    <property type="entry name" value="Winged helix-like DNA-binding domain superfamily/Winged helix DNA-binding domain"/>
    <property type="match status" value="1"/>
</dbReference>
<dbReference type="Gene3D" id="1.10.1740.10">
    <property type="match status" value="1"/>
</dbReference>
<dbReference type="InterPro" id="IPR013324">
    <property type="entry name" value="RNA_pol_sigma_r3/r4-like"/>
</dbReference>
<organism evidence="6 7">
    <name type="scientific">Mucilaginibacter lappiensis</name>
    <dbReference type="NCBI Taxonomy" id="354630"/>
    <lineage>
        <taxon>Bacteria</taxon>
        <taxon>Pseudomonadati</taxon>
        <taxon>Bacteroidota</taxon>
        <taxon>Sphingobacteriia</taxon>
        <taxon>Sphingobacteriales</taxon>
        <taxon>Sphingobacteriaceae</taxon>
        <taxon>Mucilaginibacter</taxon>
    </lineage>
</organism>
<dbReference type="NCBIfam" id="TIGR02937">
    <property type="entry name" value="sigma70-ECF"/>
    <property type="match status" value="1"/>
</dbReference>
<dbReference type="GO" id="GO:0003677">
    <property type="term" value="F:DNA binding"/>
    <property type="evidence" value="ECO:0007669"/>
    <property type="project" value="InterPro"/>
</dbReference>
<sequence>MLRLEFILLFAMVPNDEKTDEELFTLLKESGERPFAILYNRYWDKLLQVAFYKLQSQEDAEEAVQQVFINIWNSRTHTVLKYTFRTYISAALKYAIFAKTVQRKRHVQIPIESYESDLFIDDSTRQWLDFNDVRDKLELIISQLPEKCEIVFRLSREDGLSTKNIADQLSISTKTVEAHISKALKIIKSNLNQPWILDFLLILSFYSLF</sequence>
<proteinExistence type="inferred from homology"/>
<dbReference type="PANTHER" id="PTHR43133">
    <property type="entry name" value="RNA POLYMERASE ECF-TYPE SIGMA FACTO"/>
    <property type="match status" value="1"/>
</dbReference>
<dbReference type="PANTHER" id="PTHR43133:SF46">
    <property type="entry name" value="RNA POLYMERASE SIGMA-70 FACTOR ECF SUBFAMILY"/>
    <property type="match status" value="1"/>
</dbReference>
<keyword evidence="3" id="KW-0731">Sigma factor</keyword>
<dbReference type="RefSeq" id="WP_183589500.1">
    <property type="nucleotide sequence ID" value="NZ_JACHCA010000017.1"/>
</dbReference>
<dbReference type="GO" id="GO:0016987">
    <property type="term" value="F:sigma factor activity"/>
    <property type="evidence" value="ECO:0007669"/>
    <property type="project" value="UniProtKB-KW"/>
</dbReference>
<dbReference type="InterPro" id="IPR039425">
    <property type="entry name" value="RNA_pol_sigma-70-like"/>
</dbReference>
<reference evidence="6 7" key="1">
    <citation type="submission" date="2020-08" db="EMBL/GenBank/DDBJ databases">
        <title>Genomic Encyclopedia of Type Strains, Phase IV (KMG-V): Genome sequencing to study the core and pangenomes of soil and plant-associated prokaryotes.</title>
        <authorList>
            <person name="Whitman W."/>
        </authorList>
    </citation>
    <scope>NUCLEOTIDE SEQUENCE [LARGE SCALE GENOMIC DNA]</scope>
    <source>
        <strain evidence="6 7">MP601</strain>
    </source>
</reference>
<accession>A0A841JK15</accession>
<dbReference type="GO" id="GO:0006352">
    <property type="term" value="P:DNA-templated transcription initiation"/>
    <property type="evidence" value="ECO:0007669"/>
    <property type="project" value="InterPro"/>
</dbReference>
<name>A0A841JK15_9SPHI</name>
<dbReference type="EMBL" id="JACHCA010000017">
    <property type="protein sequence ID" value="MBB6130824.1"/>
    <property type="molecule type" value="Genomic_DNA"/>
</dbReference>
<feature type="domain" description="RNA polymerase sigma factor 70 region 4 type 2" evidence="5">
    <location>
        <begin position="135"/>
        <end position="185"/>
    </location>
</feature>
<dbReference type="InterPro" id="IPR014284">
    <property type="entry name" value="RNA_pol_sigma-70_dom"/>
</dbReference>
<evidence type="ECO:0000256" key="1">
    <source>
        <dbReference type="ARBA" id="ARBA00010641"/>
    </source>
</evidence>
<dbReference type="InterPro" id="IPR013325">
    <property type="entry name" value="RNA_pol_sigma_r2"/>
</dbReference>
<dbReference type="InterPro" id="IPR013249">
    <property type="entry name" value="RNA_pol_sigma70_r4_t2"/>
</dbReference>
<gene>
    <name evidence="6" type="ORF">HDF22_004969</name>
</gene>
<dbReference type="SUPFAM" id="SSF88946">
    <property type="entry name" value="Sigma2 domain of RNA polymerase sigma factors"/>
    <property type="match status" value="1"/>
</dbReference>
<evidence type="ECO:0000256" key="2">
    <source>
        <dbReference type="ARBA" id="ARBA00023015"/>
    </source>
</evidence>
<comment type="similarity">
    <text evidence="1">Belongs to the sigma-70 factor family. ECF subfamily.</text>
</comment>
<evidence type="ECO:0000256" key="3">
    <source>
        <dbReference type="ARBA" id="ARBA00023082"/>
    </source>
</evidence>
<dbReference type="AlphaFoldDB" id="A0A841JK15"/>
<comment type="caution">
    <text evidence="6">The sequence shown here is derived from an EMBL/GenBank/DDBJ whole genome shotgun (WGS) entry which is preliminary data.</text>
</comment>
<evidence type="ECO:0000313" key="7">
    <source>
        <dbReference type="Proteomes" id="UP000548326"/>
    </source>
</evidence>